<keyword evidence="7" id="KW-1185">Reference proteome</keyword>
<dbReference type="PANTHER" id="PTHR42693">
    <property type="entry name" value="ARYLSULFATASE FAMILY MEMBER"/>
    <property type="match status" value="1"/>
</dbReference>
<comment type="caution">
    <text evidence="6">The sequence shown here is derived from an EMBL/GenBank/DDBJ whole genome shotgun (WGS) entry which is preliminary data.</text>
</comment>
<dbReference type="OrthoDB" id="103349at2759"/>
<dbReference type="InterPro" id="IPR000917">
    <property type="entry name" value="Sulfatase_N"/>
</dbReference>
<dbReference type="GeneID" id="39592787"/>
<dbReference type="CDD" id="cd16025">
    <property type="entry name" value="PAS_like"/>
    <property type="match status" value="1"/>
</dbReference>
<evidence type="ECO:0000256" key="3">
    <source>
        <dbReference type="ARBA" id="ARBA00022801"/>
    </source>
</evidence>
<protein>
    <recommendedName>
        <fullName evidence="5">Sulfatase N-terminal domain-containing protein</fullName>
    </recommendedName>
</protein>
<dbReference type="PANTHER" id="PTHR42693:SF33">
    <property type="entry name" value="ARYLSULFATASE"/>
    <property type="match status" value="1"/>
</dbReference>
<dbReference type="Pfam" id="PF00884">
    <property type="entry name" value="Sulfatase"/>
    <property type="match status" value="1"/>
</dbReference>
<dbReference type="Gene3D" id="3.40.720.10">
    <property type="entry name" value="Alkaline Phosphatase, subunit A"/>
    <property type="match status" value="1"/>
</dbReference>
<dbReference type="InterPro" id="IPR024607">
    <property type="entry name" value="Sulfatase_CS"/>
</dbReference>
<dbReference type="STRING" id="105984.A0A427XT74"/>
<comment type="similarity">
    <text evidence="1">Belongs to the sulfatase family.</text>
</comment>
<keyword evidence="4" id="KW-0106">Calcium</keyword>
<dbReference type="SUPFAM" id="SSF53649">
    <property type="entry name" value="Alkaline phosphatase-like"/>
    <property type="match status" value="1"/>
</dbReference>
<evidence type="ECO:0000313" key="6">
    <source>
        <dbReference type="EMBL" id="RSH82040.1"/>
    </source>
</evidence>
<evidence type="ECO:0000313" key="7">
    <source>
        <dbReference type="Proteomes" id="UP000279236"/>
    </source>
</evidence>
<dbReference type="PROSITE" id="PS00149">
    <property type="entry name" value="SULFATASE_2"/>
    <property type="match status" value="1"/>
</dbReference>
<sequence>MSEKRPNFLLIVADDLGYSDLGCFGSEIKTPNLDALAADGLRFSDYHTAPMCSVARAMVMSGTDNHVAMQQLLYRSDDGQTMGNVSLCEGYLTRNIAAMPELLKDAGYQTFMSGKWHLGFRPGYIPTDRGFDRVFSVLPASSNHFGFDPKWEGGEDARPPIHGHQPPIYVKEDQRYEVTPNMESNTEGFYSSKSFVDELLGFFGDREASEEDKDRPFFAYLPFTAPHYPLQCFKSDRDKYRGVYDEGPGVLRQKRLRQLVERGIIPENTVPHEVFSPENAPWEDLNAKERTYSARAMECYAGMVDCMDQQIGRVIEHLRETGELDNTVVMFFSDNGAEGTALEAEELIGPWLLETINEFYNNEYDNIGNVDSFAWAGPRWCQASTAPNRLYKHFTTEGGVRVPLVVRYPGFKHLAPGGICHAFTSAMDILPTFLSLAGATHPNANPAHARATAPYHDRQVFPMRGKSWVPYLRDGLSAASTETPPHAGSYQGEAEAVYGVEKPVVAWEHYGKCALRSGRWKIVNMPTNQPTGTGNWQLYDMYSDQGETNDLAAQHPDIVRDLLVEWDKWQGETGAPSLMIASEVEDLLSGDVISDQKLWMRLGNGKRFDEGL</sequence>
<dbReference type="AlphaFoldDB" id="A0A427XT74"/>
<evidence type="ECO:0000256" key="4">
    <source>
        <dbReference type="ARBA" id="ARBA00022837"/>
    </source>
</evidence>
<dbReference type="InterPro" id="IPR017850">
    <property type="entry name" value="Alkaline_phosphatase_core_sf"/>
</dbReference>
<organism evidence="6 7">
    <name type="scientific">Apiotrichum porosum</name>
    <dbReference type="NCBI Taxonomy" id="105984"/>
    <lineage>
        <taxon>Eukaryota</taxon>
        <taxon>Fungi</taxon>
        <taxon>Dikarya</taxon>
        <taxon>Basidiomycota</taxon>
        <taxon>Agaricomycotina</taxon>
        <taxon>Tremellomycetes</taxon>
        <taxon>Trichosporonales</taxon>
        <taxon>Trichosporonaceae</taxon>
        <taxon>Apiotrichum</taxon>
    </lineage>
</organism>
<dbReference type="GO" id="GO:0046872">
    <property type="term" value="F:metal ion binding"/>
    <property type="evidence" value="ECO:0007669"/>
    <property type="project" value="UniProtKB-KW"/>
</dbReference>
<dbReference type="EMBL" id="RSCE01000006">
    <property type="protein sequence ID" value="RSH82040.1"/>
    <property type="molecule type" value="Genomic_DNA"/>
</dbReference>
<evidence type="ECO:0000256" key="1">
    <source>
        <dbReference type="ARBA" id="ARBA00008779"/>
    </source>
</evidence>
<dbReference type="RefSeq" id="XP_028476495.1">
    <property type="nucleotide sequence ID" value="XM_028623562.1"/>
</dbReference>
<name>A0A427XT74_9TREE</name>
<dbReference type="InterPro" id="IPR050738">
    <property type="entry name" value="Sulfatase"/>
</dbReference>
<dbReference type="Gene3D" id="3.30.1120.10">
    <property type="match status" value="1"/>
</dbReference>
<reference evidence="6 7" key="1">
    <citation type="submission" date="2018-11" db="EMBL/GenBank/DDBJ databases">
        <title>Genome sequence of Apiotrichum porosum DSM 27194.</title>
        <authorList>
            <person name="Aliyu H."/>
            <person name="Gorte O."/>
            <person name="Ochsenreither K."/>
        </authorList>
    </citation>
    <scope>NUCLEOTIDE SEQUENCE [LARGE SCALE GENOMIC DNA]</scope>
    <source>
        <strain evidence="6 7">DSM 27194</strain>
    </source>
</reference>
<dbReference type="GO" id="GO:0004065">
    <property type="term" value="F:arylsulfatase activity"/>
    <property type="evidence" value="ECO:0007669"/>
    <property type="project" value="TreeGrafter"/>
</dbReference>
<proteinExistence type="inferred from homology"/>
<gene>
    <name evidence="6" type="ORF">EHS24_008244</name>
</gene>
<feature type="domain" description="Sulfatase N-terminal" evidence="5">
    <location>
        <begin position="6"/>
        <end position="439"/>
    </location>
</feature>
<accession>A0A427XT74</accession>
<keyword evidence="3" id="KW-0378">Hydrolase</keyword>
<dbReference type="Proteomes" id="UP000279236">
    <property type="component" value="Unassembled WGS sequence"/>
</dbReference>
<evidence type="ECO:0000259" key="5">
    <source>
        <dbReference type="Pfam" id="PF00884"/>
    </source>
</evidence>
<keyword evidence="2" id="KW-0479">Metal-binding</keyword>
<evidence type="ECO:0000256" key="2">
    <source>
        <dbReference type="ARBA" id="ARBA00022723"/>
    </source>
</evidence>